<evidence type="ECO:0000313" key="7">
    <source>
        <dbReference type="EMBL" id="GLK77846.1"/>
    </source>
</evidence>
<evidence type="ECO:0008006" key="9">
    <source>
        <dbReference type="Google" id="ProtNLM"/>
    </source>
</evidence>
<dbReference type="InterPro" id="IPR051907">
    <property type="entry name" value="DoxX-like_oxidoreductase"/>
</dbReference>
<keyword evidence="4" id="KW-0812">Transmembrane</keyword>
<comment type="caution">
    <text evidence="7">The sequence shown here is derived from an EMBL/GenBank/DDBJ whole genome shotgun (WGS) entry which is preliminary data.</text>
</comment>
<organism evidence="7 8">
    <name type="scientific">Methylopila jiangsuensis</name>
    <dbReference type="NCBI Taxonomy" id="586230"/>
    <lineage>
        <taxon>Bacteria</taxon>
        <taxon>Pseudomonadati</taxon>
        <taxon>Pseudomonadota</taxon>
        <taxon>Alphaproteobacteria</taxon>
        <taxon>Hyphomicrobiales</taxon>
        <taxon>Methylopilaceae</taxon>
        <taxon>Methylopila</taxon>
    </lineage>
</organism>
<evidence type="ECO:0000256" key="6">
    <source>
        <dbReference type="ARBA" id="ARBA00023136"/>
    </source>
</evidence>
<dbReference type="PANTHER" id="PTHR33452:SF1">
    <property type="entry name" value="INNER MEMBRANE PROTEIN YPHA-RELATED"/>
    <property type="match status" value="1"/>
</dbReference>
<dbReference type="PANTHER" id="PTHR33452">
    <property type="entry name" value="OXIDOREDUCTASE CATD-RELATED"/>
    <property type="match status" value="1"/>
</dbReference>
<dbReference type="GO" id="GO:0005886">
    <property type="term" value="C:plasma membrane"/>
    <property type="evidence" value="ECO:0007669"/>
    <property type="project" value="UniProtKB-SubCell"/>
</dbReference>
<dbReference type="RefSeq" id="WP_271205679.1">
    <property type="nucleotide sequence ID" value="NZ_BSFK01000016.1"/>
</dbReference>
<comment type="similarity">
    <text evidence="2">Belongs to the DoxX family.</text>
</comment>
<keyword evidence="3" id="KW-1003">Cell membrane</keyword>
<dbReference type="EMBL" id="BSFK01000016">
    <property type="protein sequence ID" value="GLK77846.1"/>
    <property type="molecule type" value="Genomic_DNA"/>
</dbReference>
<name>A0A9W6N528_9HYPH</name>
<keyword evidence="6" id="KW-0472">Membrane</keyword>
<evidence type="ECO:0000256" key="3">
    <source>
        <dbReference type="ARBA" id="ARBA00022475"/>
    </source>
</evidence>
<evidence type="ECO:0000256" key="2">
    <source>
        <dbReference type="ARBA" id="ARBA00006679"/>
    </source>
</evidence>
<reference evidence="7" key="2">
    <citation type="submission" date="2023-01" db="EMBL/GenBank/DDBJ databases">
        <authorList>
            <person name="Sun Q."/>
            <person name="Evtushenko L."/>
        </authorList>
    </citation>
    <scope>NUCLEOTIDE SEQUENCE</scope>
    <source>
        <strain evidence="7">VKM B-2555</strain>
    </source>
</reference>
<evidence type="ECO:0000256" key="5">
    <source>
        <dbReference type="ARBA" id="ARBA00022989"/>
    </source>
</evidence>
<evidence type="ECO:0000256" key="1">
    <source>
        <dbReference type="ARBA" id="ARBA00004651"/>
    </source>
</evidence>
<dbReference type="Pfam" id="PF07681">
    <property type="entry name" value="DoxX"/>
    <property type="match status" value="1"/>
</dbReference>
<sequence length="152" mass="16169">MSAARSVSRALLGAFAWAESFPYAALGLCARLFPAAVFWRSGQTKVEGFGLSDSAAFLFQDEYRLPLVDPATAATAAAVAEHLFPALLVVGLASRLSALALLGMTAVIEIFVYPDAWPEHGLWATCFLLIVTRGPGALSLDALIRRRWGDGG</sequence>
<comment type="subcellular location">
    <subcellularLocation>
        <location evidence="1">Cell membrane</location>
        <topology evidence="1">Multi-pass membrane protein</topology>
    </subcellularLocation>
</comment>
<dbReference type="Proteomes" id="UP001143364">
    <property type="component" value="Unassembled WGS sequence"/>
</dbReference>
<protein>
    <recommendedName>
        <fullName evidence="9">DoxX family protein</fullName>
    </recommendedName>
</protein>
<gene>
    <name evidence="7" type="ORF">GCM10008171_31000</name>
</gene>
<accession>A0A9W6N528</accession>
<evidence type="ECO:0000256" key="4">
    <source>
        <dbReference type="ARBA" id="ARBA00022692"/>
    </source>
</evidence>
<keyword evidence="5" id="KW-1133">Transmembrane helix</keyword>
<evidence type="ECO:0000313" key="8">
    <source>
        <dbReference type="Proteomes" id="UP001143364"/>
    </source>
</evidence>
<keyword evidence="8" id="KW-1185">Reference proteome</keyword>
<reference evidence="7" key="1">
    <citation type="journal article" date="2014" name="Int. J. Syst. Evol. Microbiol.">
        <title>Complete genome sequence of Corynebacterium casei LMG S-19264T (=DSM 44701T), isolated from a smear-ripened cheese.</title>
        <authorList>
            <consortium name="US DOE Joint Genome Institute (JGI-PGF)"/>
            <person name="Walter F."/>
            <person name="Albersmeier A."/>
            <person name="Kalinowski J."/>
            <person name="Ruckert C."/>
        </authorList>
    </citation>
    <scope>NUCLEOTIDE SEQUENCE</scope>
    <source>
        <strain evidence="7">VKM B-2555</strain>
    </source>
</reference>
<dbReference type="InterPro" id="IPR032808">
    <property type="entry name" value="DoxX"/>
</dbReference>
<proteinExistence type="inferred from homology"/>
<dbReference type="AlphaFoldDB" id="A0A9W6N528"/>